<evidence type="ECO:0000256" key="3">
    <source>
        <dbReference type="ARBA" id="ARBA00023163"/>
    </source>
</evidence>
<dbReference type="EMBL" id="QRCM01000001">
    <property type="protein sequence ID" value="TXG88924.1"/>
    <property type="molecule type" value="Genomic_DNA"/>
</dbReference>
<keyword evidence="1" id="KW-0805">Transcription regulation</keyword>
<dbReference type="Pfam" id="PF13560">
    <property type="entry name" value="HTH_31"/>
    <property type="match status" value="1"/>
</dbReference>
<keyword evidence="3" id="KW-0804">Transcription</keyword>
<proteinExistence type="predicted"/>
<dbReference type="PROSITE" id="PS50943">
    <property type="entry name" value="HTH_CROC1"/>
    <property type="match status" value="1"/>
</dbReference>
<dbReference type="PANTHER" id="PTHR46797:SF23">
    <property type="entry name" value="HTH-TYPE TRANSCRIPTIONAL REGULATOR SUTR"/>
    <property type="match status" value="1"/>
</dbReference>
<dbReference type="InterPro" id="IPR001387">
    <property type="entry name" value="Cro/C1-type_HTH"/>
</dbReference>
<evidence type="ECO:0000259" key="4">
    <source>
        <dbReference type="PROSITE" id="PS50943"/>
    </source>
</evidence>
<dbReference type="InterPro" id="IPR010982">
    <property type="entry name" value="Lambda_DNA-bd_dom_sf"/>
</dbReference>
<dbReference type="PANTHER" id="PTHR46797">
    <property type="entry name" value="HTH-TYPE TRANSCRIPTIONAL REGULATOR"/>
    <property type="match status" value="1"/>
</dbReference>
<evidence type="ECO:0000256" key="1">
    <source>
        <dbReference type="ARBA" id="ARBA00023015"/>
    </source>
</evidence>
<dbReference type="EMBL" id="QRCM01000003">
    <property type="protein sequence ID" value="TXG88270.1"/>
    <property type="molecule type" value="Genomic_DNA"/>
</dbReference>
<evidence type="ECO:0000256" key="2">
    <source>
        <dbReference type="ARBA" id="ARBA00023125"/>
    </source>
</evidence>
<evidence type="ECO:0000313" key="6">
    <source>
        <dbReference type="EMBL" id="TXG88924.1"/>
    </source>
</evidence>
<accession>A0A6P2CB33</accession>
<evidence type="ECO:0000313" key="5">
    <source>
        <dbReference type="EMBL" id="TXG88270.1"/>
    </source>
</evidence>
<gene>
    <name evidence="6" type="ORF">DW322_00030</name>
    <name evidence="5" type="ORF">DW322_21545</name>
</gene>
<dbReference type="InterPro" id="IPR050807">
    <property type="entry name" value="TransReg_Diox_bact_type"/>
</dbReference>
<protein>
    <submittedName>
        <fullName evidence="5">XRE family transcriptional regulator</fullName>
    </submittedName>
</protein>
<dbReference type="GO" id="GO:0003700">
    <property type="term" value="F:DNA-binding transcription factor activity"/>
    <property type="evidence" value="ECO:0007669"/>
    <property type="project" value="TreeGrafter"/>
</dbReference>
<reference evidence="5 7" key="1">
    <citation type="submission" date="2018-07" db="EMBL/GenBank/DDBJ databases">
        <title>Genome sequence of Rhodococcus rhodnii ATCC 35071 from Rhodnius prolixus.</title>
        <authorList>
            <person name="Patel V."/>
            <person name="Vogel K.J."/>
        </authorList>
    </citation>
    <scope>NUCLEOTIDE SEQUENCE [LARGE SCALE GENOMIC DNA]</scope>
    <source>
        <strain evidence="5 7">ATCC 35071</strain>
    </source>
</reference>
<keyword evidence="2" id="KW-0238">DNA-binding</keyword>
<comment type="caution">
    <text evidence="5">The sequence shown here is derived from an EMBL/GenBank/DDBJ whole genome shotgun (WGS) entry which is preliminary data.</text>
</comment>
<evidence type="ECO:0000313" key="7">
    <source>
        <dbReference type="Proteomes" id="UP000471120"/>
    </source>
</evidence>
<dbReference type="GO" id="GO:0005829">
    <property type="term" value="C:cytosol"/>
    <property type="evidence" value="ECO:0007669"/>
    <property type="project" value="TreeGrafter"/>
</dbReference>
<name>A0A6P2CB33_9NOCA</name>
<feature type="domain" description="HTH cro/C1-type" evidence="4">
    <location>
        <begin position="13"/>
        <end position="67"/>
    </location>
</feature>
<dbReference type="Gene3D" id="1.10.260.40">
    <property type="entry name" value="lambda repressor-like DNA-binding domains"/>
    <property type="match status" value="1"/>
</dbReference>
<dbReference type="SUPFAM" id="SSF47413">
    <property type="entry name" value="lambda repressor-like DNA-binding domains"/>
    <property type="match status" value="1"/>
</dbReference>
<dbReference type="Proteomes" id="UP000471120">
    <property type="component" value="Unassembled WGS sequence"/>
</dbReference>
<dbReference type="GO" id="GO:0003677">
    <property type="term" value="F:DNA binding"/>
    <property type="evidence" value="ECO:0007669"/>
    <property type="project" value="UniProtKB-KW"/>
</dbReference>
<dbReference type="SMART" id="SM00530">
    <property type="entry name" value="HTH_XRE"/>
    <property type="match status" value="1"/>
</dbReference>
<sequence>MTNSIRAALAAVIRTERGRHAITQTQIAYRSGFSRSTIRRIERGERAVTVDQLVAIADAIGVKPAELLEEAIRGRG</sequence>
<dbReference type="RefSeq" id="WP_010839154.1">
    <property type="nucleotide sequence ID" value="NZ_QRCM01000001.1"/>
</dbReference>
<dbReference type="AlphaFoldDB" id="A0A6P2CB33"/>
<dbReference type="CDD" id="cd00093">
    <property type="entry name" value="HTH_XRE"/>
    <property type="match status" value="1"/>
</dbReference>
<organism evidence="5 7">
    <name type="scientific">Rhodococcus rhodnii</name>
    <dbReference type="NCBI Taxonomy" id="38312"/>
    <lineage>
        <taxon>Bacteria</taxon>
        <taxon>Bacillati</taxon>
        <taxon>Actinomycetota</taxon>
        <taxon>Actinomycetes</taxon>
        <taxon>Mycobacteriales</taxon>
        <taxon>Nocardiaceae</taxon>
        <taxon>Rhodococcus</taxon>
    </lineage>
</organism>